<dbReference type="InterPro" id="IPR046728">
    <property type="entry name" value="DUF6620"/>
</dbReference>
<dbReference type="RefSeq" id="WP_107215933.1">
    <property type="nucleotide sequence ID" value="NZ_KZ686269.1"/>
</dbReference>
<protein>
    <submittedName>
        <fullName evidence="1">Uncharacterized protein</fullName>
    </submittedName>
</protein>
<name>A0A2T3HML0_9SPHI</name>
<accession>A0A2T3HML0</accession>
<dbReference type="Proteomes" id="UP000240912">
    <property type="component" value="Unassembled WGS sequence"/>
</dbReference>
<dbReference type="OrthoDB" id="8662267at2"/>
<organism evidence="1 2">
    <name type="scientific">Pedobacter yulinensis</name>
    <dbReference type="NCBI Taxonomy" id="2126353"/>
    <lineage>
        <taxon>Bacteria</taxon>
        <taxon>Pseudomonadati</taxon>
        <taxon>Bacteroidota</taxon>
        <taxon>Sphingobacteriia</taxon>
        <taxon>Sphingobacteriales</taxon>
        <taxon>Sphingobacteriaceae</taxon>
        <taxon>Pedobacter</taxon>
    </lineage>
</organism>
<comment type="caution">
    <text evidence="1">The sequence shown here is derived from an EMBL/GenBank/DDBJ whole genome shotgun (WGS) entry which is preliminary data.</text>
</comment>
<evidence type="ECO:0000313" key="1">
    <source>
        <dbReference type="EMBL" id="PST83669.1"/>
    </source>
</evidence>
<evidence type="ECO:0000313" key="2">
    <source>
        <dbReference type="Proteomes" id="UP000240912"/>
    </source>
</evidence>
<sequence>METINGVTFEEYAAACGNLTQGMPEEKIMEILQLEKPVWDETVEKWNNRLGELMTEDMAYATRYGELFANPAAGRFAGSTGGAASKEDILQLAPDYETYQKILWHQSVAAEHGVDPVTVLESYGINLGKWGTLNVHYMNYQRDLLDHTAADYAQNYQYFTSLQDKWRNHFQELYSSSKSSLSDDINF</sequence>
<keyword evidence="2" id="KW-1185">Reference proteome</keyword>
<dbReference type="EMBL" id="PYLS01000005">
    <property type="protein sequence ID" value="PST83669.1"/>
    <property type="molecule type" value="Genomic_DNA"/>
</dbReference>
<gene>
    <name evidence="1" type="ORF">C7T94_14140</name>
</gene>
<dbReference type="AlphaFoldDB" id="A0A2T3HML0"/>
<proteinExistence type="predicted"/>
<reference evidence="1 2" key="1">
    <citation type="submission" date="2018-03" db="EMBL/GenBank/DDBJ databases">
        <authorList>
            <person name="Keele B.F."/>
        </authorList>
    </citation>
    <scope>NUCLEOTIDE SEQUENCE [LARGE SCALE GENOMIC DNA]</scope>
    <source>
        <strain evidence="1 2">YL28-9</strain>
    </source>
</reference>
<dbReference type="Pfam" id="PF20325">
    <property type="entry name" value="DUF6620"/>
    <property type="match status" value="1"/>
</dbReference>